<gene>
    <name evidence="2" type="ORF">WJX75_001039</name>
</gene>
<evidence type="ECO:0000256" key="1">
    <source>
        <dbReference type="SAM" id="MobiDB-lite"/>
    </source>
</evidence>
<proteinExistence type="predicted"/>
<feature type="region of interest" description="Disordered" evidence="1">
    <location>
        <begin position="1"/>
        <end position="22"/>
    </location>
</feature>
<keyword evidence="3" id="KW-1185">Reference proteome</keyword>
<feature type="region of interest" description="Disordered" evidence="1">
    <location>
        <begin position="303"/>
        <end position="330"/>
    </location>
</feature>
<reference evidence="2 3" key="1">
    <citation type="journal article" date="2024" name="Nat. Commun.">
        <title>Phylogenomics reveals the evolutionary origins of lichenization in chlorophyte algae.</title>
        <authorList>
            <person name="Puginier C."/>
            <person name="Libourel C."/>
            <person name="Otte J."/>
            <person name="Skaloud P."/>
            <person name="Haon M."/>
            <person name="Grisel S."/>
            <person name="Petersen M."/>
            <person name="Berrin J.G."/>
            <person name="Delaux P.M."/>
            <person name="Dal Grande F."/>
            <person name="Keller J."/>
        </authorList>
    </citation>
    <scope>NUCLEOTIDE SEQUENCE [LARGE SCALE GENOMIC DNA]</scope>
    <source>
        <strain evidence="2 3">SAG 216-7</strain>
    </source>
</reference>
<feature type="region of interest" description="Disordered" evidence="1">
    <location>
        <begin position="230"/>
        <end position="256"/>
    </location>
</feature>
<sequence length="358" mass="38457">MGQAFTKCLNPDATSDDGGGAIDPALLKPTGLYENQAAHFRKSQVKKHILEGRIAPFYPYKEEDPEMELEECSICLLQAREASEVAAARSRVVEQRQHGAFNIEPSTSVQEGLPSVQESTPADMPGDLMQHLSRQGMHAPMHGPLDTPLQEENIQSSPKQTYNINVTDGSSPTQPSGSCSIKRKEGDAGPSHIPWMPPTTQPLIGMVFCRYNSAPLPPLFAMLAAISGSDAPDGPSADQHAFSTTQAAKDEEVQKRKEETAAAIAAAKAATYWAPSDDHDAAVLAAIEQEDAIIRERLAQQLSAPYETGSSSPSSSRQQTSNADDSFEARCRAADEALTAFINRRDAEAAARESAGQP</sequence>
<protein>
    <submittedName>
        <fullName evidence="2">Uncharacterized protein</fullName>
    </submittedName>
</protein>
<name>A0ABR2YZN9_9CHLO</name>
<evidence type="ECO:0000313" key="3">
    <source>
        <dbReference type="Proteomes" id="UP001491310"/>
    </source>
</evidence>
<feature type="compositionally biased region" description="Polar residues" evidence="1">
    <location>
        <begin position="161"/>
        <end position="179"/>
    </location>
</feature>
<dbReference type="Proteomes" id="UP001491310">
    <property type="component" value="Unassembled WGS sequence"/>
</dbReference>
<dbReference type="EMBL" id="JALJOT010000002">
    <property type="protein sequence ID" value="KAK9917117.1"/>
    <property type="molecule type" value="Genomic_DNA"/>
</dbReference>
<feature type="region of interest" description="Disordered" evidence="1">
    <location>
        <begin position="161"/>
        <end position="194"/>
    </location>
</feature>
<organism evidence="2 3">
    <name type="scientific">Coccomyxa subellipsoidea</name>
    <dbReference type="NCBI Taxonomy" id="248742"/>
    <lineage>
        <taxon>Eukaryota</taxon>
        <taxon>Viridiplantae</taxon>
        <taxon>Chlorophyta</taxon>
        <taxon>core chlorophytes</taxon>
        <taxon>Trebouxiophyceae</taxon>
        <taxon>Trebouxiophyceae incertae sedis</taxon>
        <taxon>Coccomyxaceae</taxon>
        <taxon>Coccomyxa</taxon>
    </lineage>
</organism>
<evidence type="ECO:0000313" key="2">
    <source>
        <dbReference type="EMBL" id="KAK9917117.1"/>
    </source>
</evidence>
<comment type="caution">
    <text evidence="2">The sequence shown here is derived from an EMBL/GenBank/DDBJ whole genome shotgun (WGS) entry which is preliminary data.</text>
</comment>
<accession>A0ABR2YZN9</accession>